<dbReference type="InterPro" id="IPR018637">
    <property type="entry name" value="DUF2059"/>
</dbReference>
<organism evidence="3 4">
    <name type="scientific">Christiangramia oceanisediminis</name>
    <dbReference type="NCBI Taxonomy" id="2920386"/>
    <lineage>
        <taxon>Bacteria</taxon>
        <taxon>Pseudomonadati</taxon>
        <taxon>Bacteroidota</taxon>
        <taxon>Flavobacteriia</taxon>
        <taxon>Flavobacteriales</taxon>
        <taxon>Flavobacteriaceae</taxon>
        <taxon>Christiangramia</taxon>
    </lineage>
</organism>
<protein>
    <submittedName>
        <fullName evidence="3">DUF2059 domain-containing protein</fullName>
    </submittedName>
</protein>
<proteinExistence type="predicted"/>
<dbReference type="Pfam" id="PF09832">
    <property type="entry name" value="DUF2059"/>
    <property type="match status" value="1"/>
</dbReference>
<evidence type="ECO:0000313" key="3">
    <source>
        <dbReference type="EMBL" id="MCP9199848.1"/>
    </source>
</evidence>
<evidence type="ECO:0000256" key="1">
    <source>
        <dbReference type="SAM" id="SignalP"/>
    </source>
</evidence>
<accession>A0A9X2IBG8</accession>
<feature type="chain" id="PRO_5040801692" evidence="1">
    <location>
        <begin position="20"/>
        <end position="134"/>
    </location>
</feature>
<dbReference type="Proteomes" id="UP001155280">
    <property type="component" value="Unassembled WGS sequence"/>
</dbReference>
<evidence type="ECO:0000259" key="2">
    <source>
        <dbReference type="Pfam" id="PF09832"/>
    </source>
</evidence>
<keyword evidence="1" id="KW-0732">Signal</keyword>
<dbReference type="RefSeq" id="WP_241551661.1">
    <property type="nucleotide sequence ID" value="NZ_JANCNS010000002.1"/>
</dbReference>
<comment type="caution">
    <text evidence="3">The sequence shown here is derived from an EMBL/GenBank/DDBJ whole genome shotgun (WGS) entry which is preliminary data.</text>
</comment>
<dbReference type="AlphaFoldDB" id="A0A9X2IBG8"/>
<keyword evidence="4" id="KW-1185">Reference proteome</keyword>
<dbReference type="EMBL" id="JANCNS010000002">
    <property type="protein sequence ID" value="MCP9199848.1"/>
    <property type="molecule type" value="Genomic_DNA"/>
</dbReference>
<feature type="signal peptide" evidence="1">
    <location>
        <begin position="1"/>
        <end position="19"/>
    </location>
</feature>
<gene>
    <name evidence="3" type="ORF">MKO06_08025</name>
</gene>
<evidence type="ECO:0000313" key="4">
    <source>
        <dbReference type="Proteomes" id="UP001155280"/>
    </source>
</evidence>
<name>A0A9X2IBG8_9FLAO</name>
<sequence>MKRTLFFLFIAVISFGAQAQETSTKEAKAIKLIEMTSGQQFDIMTEPLVNMVPEANQEAFKKELKASTGELYKKLATVYTDNFSEEELDQILAFYDTPVGEKMVETTPELTKKAMEIGQAWGQELQPLIMKYTN</sequence>
<feature type="domain" description="DUF2059" evidence="2">
    <location>
        <begin position="72"/>
        <end position="127"/>
    </location>
</feature>
<reference evidence="3" key="1">
    <citation type="submission" date="2022-07" db="EMBL/GenBank/DDBJ databases">
        <title>Gramela sediminis sp. nov., isolated from deep-sea sediment of the Indian Ocean.</title>
        <authorList>
            <person name="Shi H."/>
        </authorList>
    </citation>
    <scope>NUCLEOTIDE SEQUENCE</scope>
    <source>
        <strain evidence="3">GC03-9</strain>
    </source>
</reference>